<name>A0A1J5PFC8_9ZZZZ</name>
<protein>
    <recommendedName>
        <fullName evidence="2">NAD-specific glutamate dehydrogenase</fullName>
    </recommendedName>
</protein>
<evidence type="ECO:0008006" key="2">
    <source>
        <dbReference type="Google" id="ProtNLM"/>
    </source>
</evidence>
<dbReference type="AntiFam" id="ANF00133">
    <property type="entry name" value="Shadow ORF (opposite mccA)"/>
</dbReference>
<dbReference type="AlphaFoldDB" id="A0A1J5PFC8"/>
<accession>A0A1J5PFC8</accession>
<organism evidence="1">
    <name type="scientific">mine drainage metagenome</name>
    <dbReference type="NCBI Taxonomy" id="410659"/>
    <lineage>
        <taxon>unclassified sequences</taxon>
        <taxon>metagenomes</taxon>
        <taxon>ecological metagenomes</taxon>
    </lineage>
</organism>
<dbReference type="EMBL" id="MLJW01006541">
    <property type="protein sequence ID" value="OIQ66527.1"/>
    <property type="molecule type" value="Genomic_DNA"/>
</dbReference>
<gene>
    <name evidence="1" type="ORF">GALL_519010</name>
</gene>
<evidence type="ECO:0000313" key="1">
    <source>
        <dbReference type="EMBL" id="OIQ66527.1"/>
    </source>
</evidence>
<sequence>MLDLQAGVHFQEEEALVLAGHKLDRAGRVIVHGLGQRDGLGAHGGAGGLVEQGRRRLLDDLLIAPLDRAFALEQVDDIAVLVAQHLDLDVARALDELLDEDPVVAEAGLGFRLHRREALFHVLPVPGDPDALAAAAGRGLDHHRIADVLTDLDSVGGVVDLAHMARHHRDIGLGRELLGLDLVAHRLDGVRVRADEDDALGGQPLGEAGVPRQESEAWVNGLGAGLAAGVDDLVGRQIALGGGRGTDEYGLVGHFDRHGIGVSLGIDHHGGDPQPAAGLDDADRDLAAVGDQDFGEHGPRLGLYRGRPGSAIMMVTSDQALSYLGAEP</sequence>
<proteinExistence type="predicted"/>
<comment type="caution">
    <text evidence="1">The sequence shown here is derived from an EMBL/GenBank/DDBJ whole genome shotgun (WGS) entry which is preliminary data.</text>
</comment>
<reference evidence="1" key="1">
    <citation type="submission" date="2016-10" db="EMBL/GenBank/DDBJ databases">
        <title>Sequence of Gallionella enrichment culture.</title>
        <authorList>
            <person name="Poehlein A."/>
            <person name="Muehling M."/>
            <person name="Daniel R."/>
        </authorList>
    </citation>
    <scope>NUCLEOTIDE SEQUENCE</scope>
</reference>